<accession>A0A4C2AEB9</accession>
<evidence type="ECO:0000313" key="1">
    <source>
        <dbReference type="EMBL" id="GBP97177.1"/>
    </source>
</evidence>
<protein>
    <submittedName>
        <fullName evidence="1">Uncharacterized protein</fullName>
    </submittedName>
</protein>
<keyword evidence="2" id="KW-1185">Reference proteome</keyword>
<gene>
    <name evidence="1" type="ORF">EVAR_71511_1</name>
</gene>
<dbReference type="Proteomes" id="UP000299102">
    <property type="component" value="Unassembled WGS sequence"/>
</dbReference>
<name>A0A4C2AEB9_EUMVA</name>
<proteinExistence type="predicted"/>
<evidence type="ECO:0000313" key="2">
    <source>
        <dbReference type="Proteomes" id="UP000299102"/>
    </source>
</evidence>
<sequence>MRPMNLNTTEPIGLYVVCIMNTETLVPERHVVWAEKHGKYKAPSLAANSKTRTLHYLSTPCSLPGFRF</sequence>
<dbReference type="AlphaFoldDB" id="A0A4C2AEB9"/>
<comment type="caution">
    <text evidence="1">The sequence shown here is derived from an EMBL/GenBank/DDBJ whole genome shotgun (WGS) entry which is preliminary data.</text>
</comment>
<reference evidence="1 2" key="1">
    <citation type="journal article" date="2019" name="Commun. Biol.">
        <title>The bagworm genome reveals a unique fibroin gene that provides high tensile strength.</title>
        <authorList>
            <person name="Kono N."/>
            <person name="Nakamura H."/>
            <person name="Ohtoshi R."/>
            <person name="Tomita M."/>
            <person name="Numata K."/>
            <person name="Arakawa K."/>
        </authorList>
    </citation>
    <scope>NUCLEOTIDE SEQUENCE [LARGE SCALE GENOMIC DNA]</scope>
</reference>
<dbReference type="EMBL" id="BGZK01002888">
    <property type="protein sequence ID" value="GBP97177.1"/>
    <property type="molecule type" value="Genomic_DNA"/>
</dbReference>
<organism evidence="1 2">
    <name type="scientific">Eumeta variegata</name>
    <name type="common">Bagworm moth</name>
    <name type="synonym">Eumeta japonica</name>
    <dbReference type="NCBI Taxonomy" id="151549"/>
    <lineage>
        <taxon>Eukaryota</taxon>
        <taxon>Metazoa</taxon>
        <taxon>Ecdysozoa</taxon>
        <taxon>Arthropoda</taxon>
        <taxon>Hexapoda</taxon>
        <taxon>Insecta</taxon>
        <taxon>Pterygota</taxon>
        <taxon>Neoptera</taxon>
        <taxon>Endopterygota</taxon>
        <taxon>Lepidoptera</taxon>
        <taxon>Glossata</taxon>
        <taxon>Ditrysia</taxon>
        <taxon>Tineoidea</taxon>
        <taxon>Psychidae</taxon>
        <taxon>Oiketicinae</taxon>
        <taxon>Eumeta</taxon>
    </lineage>
</organism>